<dbReference type="RefSeq" id="WP_187599968.1">
    <property type="nucleotide sequence ID" value="NZ_CP060714.1"/>
</dbReference>
<dbReference type="KEGG" id="drg:H9K76_09920"/>
<gene>
    <name evidence="3" type="ORF">H9K76_09920</name>
</gene>
<evidence type="ECO:0000259" key="2">
    <source>
        <dbReference type="Pfam" id="PF09084"/>
    </source>
</evidence>
<feature type="chain" id="PRO_5029005071" evidence="1">
    <location>
        <begin position="31"/>
        <end position="346"/>
    </location>
</feature>
<dbReference type="PANTHER" id="PTHR31528:SF3">
    <property type="entry name" value="THIAMINE BIOSYNTHESIS PROTEIN HI_0357-RELATED"/>
    <property type="match status" value="1"/>
</dbReference>
<feature type="domain" description="SsuA/THI5-like" evidence="2">
    <location>
        <begin position="44"/>
        <end position="246"/>
    </location>
</feature>
<dbReference type="Proteomes" id="UP000515811">
    <property type="component" value="Chromosome"/>
</dbReference>
<accession>A0A7G9RTZ7</accession>
<dbReference type="GO" id="GO:0009228">
    <property type="term" value="P:thiamine biosynthetic process"/>
    <property type="evidence" value="ECO:0007669"/>
    <property type="project" value="InterPro"/>
</dbReference>
<evidence type="ECO:0000313" key="3">
    <source>
        <dbReference type="EMBL" id="QNN59072.1"/>
    </source>
</evidence>
<dbReference type="EMBL" id="CP060714">
    <property type="protein sequence ID" value="QNN59072.1"/>
    <property type="molecule type" value="Genomic_DNA"/>
</dbReference>
<evidence type="ECO:0000313" key="4">
    <source>
        <dbReference type="Proteomes" id="UP000515811"/>
    </source>
</evidence>
<dbReference type="Pfam" id="PF09084">
    <property type="entry name" value="NMT1"/>
    <property type="match status" value="1"/>
</dbReference>
<feature type="signal peptide" evidence="1">
    <location>
        <begin position="1"/>
        <end position="30"/>
    </location>
</feature>
<dbReference type="AlphaFoldDB" id="A0A7G9RTZ7"/>
<keyword evidence="1" id="KW-0732">Signal</keyword>
<dbReference type="InterPro" id="IPR015168">
    <property type="entry name" value="SsuA/THI5"/>
</dbReference>
<dbReference type="InterPro" id="IPR027939">
    <property type="entry name" value="NMT1/THI5"/>
</dbReference>
<name>A0A7G9RTZ7_9BURK</name>
<proteinExistence type="predicted"/>
<dbReference type="PANTHER" id="PTHR31528">
    <property type="entry name" value="4-AMINO-5-HYDROXYMETHYL-2-METHYLPYRIMIDINE PHOSPHATE SYNTHASE THI11-RELATED"/>
    <property type="match status" value="1"/>
</dbReference>
<reference evidence="3 4" key="1">
    <citation type="submission" date="2020-08" db="EMBL/GenBank/DDBJ databases">
        <title>Genome sequence of Diaphorobacter ruginosibacter DSM 27467T.</title>
        <authorList>
            <person name="Hyun D.-W."/>
            <person name="Bae J.-W."/>
        </authorList>
    </citation>
    <scope>NUCLEOTIDE SEQUENCE [LARGE SCALE GENOMIC DNA]</scope>
    <source>
        <strain evidence="3 4">DSM 27467</strain>
    </source>
</reference>
<dbReference type="SUPFAM" id="SSF53850">
    <property type="entry name" value="Periplasmic binding protein-like II"/>
    <property type="match status" value="1"/>
</dbReference>
<organism evidence="3 4">
    <name type="scientific">Diaphorobacter ruginosibacter</name>
    <dbReference type="NCBI Taxonomy" id="1715720"/>
    <lineage>
        <taxon>Bacteria</taxon>
        <taxon>Pseudomonadati</taxon>
        <taxon>Pseudomonadota</taxon>
        <taxon>Betaproteobacteria</taxon>
        <taxon>Burkholderiales</taxon>
        <taxon>Comamonadaceae</taxon>
        <taxon>Diaphorobacter</taxon>
    </lineage>
</organism>
<sequence>MRKPAFKASSLVRSIALGLSLAGATLAVQAQEKVIFATNWKAHADHGGFYQALVDGTYRKYGLDVEIQQGGPMVNNRPMLPAGKVDFLMTGNLLQSFDNVKNGIPTVVVAAFFQKDPQAMFAHPGQGYDTFKDMAKAPVAFIGKDGQFSFWQWMKSEYGFQDKNLKPYTFNMGPFLADKRSIQQGYAFSEPITIKNAAGFDPVVHLLADNGFSTYGTTIETRTEMVKNKPETVRKFIEASIIGWNNFLYGENKAAKEMILKINPDASFAVQQGYIDNIKKLGIVDSKDSLTKGIGAIDEARVKDFYDKMVKAGLYKPGQIDVSKVVDTQFVNKGVGVDIRKKLTGQ</sequence>
<evidence type="ECO:0000256" key="1">
    <source>
        <dbReference type="SAM" id="SignalP"/>
    </source>
</evidence>
<dbReference type="Gene3D" id="3.40.190.10">
    <property type="entry name" value="Periplasmic binding protein-like II"/>
    <property type="match status" value="2"/>
</dbReference>
<keyword evidence="4" id="KW-1185">Reference proteome</keyword>
<protein>
    <submittedName>
        <fullName evidence="3">ABC transporter substrate-binding protein</fullName>
    </submittedName>
</protein>